<evidence type="ECO:0000313" key="2">
    <source>
        <dbReference type="Proteomes" id="UP000683925"/>
    </source>
</evidence>
<reference evidence="1" key="1">
    <citation type="submission" date="2021-01" db="EMBL/GenBank/DDBJ databases">
        <authorList>
            <consortium name="Genoscope - CEA"/>
            <person name="William W."/>
        </authorList>
    </citation>
    <scope>NUCLEOTIDE SEQUENCE</scope>
</reference>
<proteinExistence type="predicted"/>
<keyword evidence="2" id="KW-1185">Reference proteome</keyword>
<sequence length="262" mass="31562">MPYYNHFTIFEDGICLVQYINRYLIRRSEEQLVQFRWMTCSRTFDFLKFSNLKYQIFKRIDSNESQNQYYRVGISQNQYCQKYRQDFRQLDLLKQPNLIESISTHWSQKFRLITYGLGWDLQYFRPKSDTSCERQQNGLNYRAPLLLDKRRGLCHLKISGILLISVGLLKETSETLDNSTLKQYNIAALQKQEQNVINVFSQFLHQCTRRIHFNDFAMKTHAQEYDFGFNGYEDKNFKIGIQLNFNLKLKSNIQWKMEFGNY</sequence>
<organism evidence="1 2">
    <name type="scientific">Paramecium octaurelia</name>
    <dbReference type="NCBI Taxonomy" id="43137"/>
    <lineage>
        <taxon>Eukaryota</taxon>
        <taxon>Sar</taxon>
        <taxon>Alveolata</taxon>
        <taxon>Ciliophora</taxon>
        <taxon>Intramacronucleata</taxon>
        <taxon>Oligohymenophorea</taxon>
        <taxon>Peniculida</taxon>
        <taxon>Parameciidae</taxon>
        <taxon>Paramecium</taxon>
    </lineage>
</organism>
<comment type="caution">
    <text evidence="1">The sequence shown here is derived from an EMBL/GenBank/DDBJ whole genome shotgun (WGS) entry which is preliminary data.</text>
</comment>
<protein>
    <submittedName>
        <fullName evidence="1">Uncharacterized protein</fullName>
    </submittedName>
</protein>
<dbReference type="Proteomes" id="UP000683925">
    <property type="component" value="Unassembled WGS sequence"/>
</dbReference>
<name>A0A8S1W088_PAROT</name>
<dbReference type="AlphaFoldDB" id="A0A8S1W088"/>
<accession>A0A8S1W088</accession>
<gene>
    <name evidence="1" type="ORF">POCTA_138.1.T0770067</name>
</gene>
<dbReference type="EMBL" id="CAJJDP010000076">
    <property type="protein sequence ID" value="CAD8181509.1"/>
    <property type="molecule type" value="Genomic_DNA"/>
</dbReference>
<evidence type="ECO:0000313" key="1">
    <source>
        <dbReference type="EMBL" id="CAD8181509.1"/>
    </source>
</evidence>